<feature type="transmembrane region" description="Helical" evidence="6">
    <location>
        <begin position="101"/>
        <end position="122"/>
    </location>
</feature>
<feature type="transmembrane region" description="Helical" evidence="6">
    <location>
        <begin position="66"/>
        <end position="89"/>
    </location>
</feature>
<evidence type="ECO:0000256" key="3">
    <source>
        <dbReference type="ARBA" id="ARBA00022692"/>
    </source>
</evidence>
<evidence type="ECO:0000256" key="4">
    <source>
        <dbReference type="ARBA" id="ARBA00022989"/>
    </source>
</evidence>
<evidence type="ECO:0000256" key="5">
    <source>
        <dbReference type="ARBA" id="ARBA00023136"/>
    </source>
</evidence>
<dbReference type="InterPro" id="IPR011701">
    <property type="entry name" value="MFS"/>
</dbReference>
<accession>A0ABR3B8B0</accession>
<feature type="transmembrane region" description="Helical" evidence="6">
    <location>
        <begin position="134"/>
        <end position="157"/>
    </location>
</feature>
<keyword evidence="2" id="KW-0813">Transport</keyword>
<dbReference type="Proteomes" id="UP001448207">
    <property type="component" value="Unassembled WGS sequence"/>
</dbReference>
<evidence type="ECO:0000313" key="9">
    <source>
        <dbReference type="Proteomes" id="UP001448207"/>
    </source>
</evidence>
<sequence length="409" mass="44865">MGTDVGIESSDFNLAVSLFFVGYVVLQVPASMVISRLRPKYLLPTASLLVGTTACCMSLVKNPAGVFALRLMLGLFDAIFVPSLVFIIGSWYTKEELAKRTAFYLTGNEISGAVGGLIAGGVSANLNGALGKAGWRWLFIIEGSMAISVGLTGYFLLPDYPSNTPWIRGDERACALLRLERQGRKVAPTKIGMHTAKNLLCTPYIYLLSIAYVCIHISNSIPLNFVIIINKMGYSAAYSNYLVTPIYILSAICAIVFAFISDHYNERVWVIIAVESWVAFWYMILFVVNQGNSPFGLILAGAFMVILGIPLFPIFFTFVNEIYSADSNTRALAIATVSCVGNLVPNFLSIAIWAVTDAPVFRLGKLVTFIMSISAVMLMLLAWFMIKKEFKLPQSLEHKTSEKDASLDV</sequence>
<comment type="caution">
    <text evidence="8">The sequence shown here is derived from an EMBL/GenBank/DDBJ whole genome shotgun (WGS) entry which is preliminary data.</text>
</comment>
<gene>
    <name evidence="8" type="ORF">J3Q64DRAFT_1807888</name>
</gene>
<dbReference type="Gene3D" id="1.20.1250.20">
    <property type="entry name" value="MFS general substrate transporter like domains"/>
    <property type="match status" value="2"/>
</dbReference>
<reference evidence="8 9" key="1">
    <citation type="submission" date="2024-04" db="EMBL/GenBank/DDBJ databases">
        <title>Symmetric and asymmetric DNA N6-adenine methylation regulates different biological responses in Mucorales.</title>
        <authorList>
            <consortium name="Lawrence Berkeley National Laboratory"/>
            <person name="Lax C."/>
            <person name="Mondo S.J."/>
            <person name="Osorio-Concepcion M."/>
            <person name="Muszewska A."/>
            <person name="Corrochano-Luque M."/>
            <person name="Gutierrez G."/>
            <person name="Riley R."/>
            <person name="Lipzen A."/>
            <person name="Guo J."/>
            <person name="Hundley H."/>
            <person name="Amirebrahimi M."/>
            <person name="Ng V."/>
            <person name="Lorenzo-Gutierrez D."/>
            <person name="Binder U."/>
            <person name="Yang J."/>
            <person name="Song Y."/>
            <person name="Canovas D."/>
            <person name="Navarro E."/>
            <person name="Freitag M."/>
            <person name="Gabaldon T."/>
            <person name="Grigoriev I.V."/>
            <person name="Corrochano L.M."/>
            <person name="Nicolas F.E."/>
            <person name="Garre V."/>
        </authorList>
    </citation>
    <scope>NUCLEOTIDE SEQUENCE [LARGE SCALE GENOMIC DNA]</scope>
    <source>
        <strain evidence="8 9">L51</strain>
    </source>
</reference>
<feature type="transmembrane region" description="Helical" evidence="6">
    <location>
        <begin position="241"/>
        <end position="261"/>
    </location>
</feature>
<feature type="transmembrane region" description="Helical" evidence="6">
    <location>
        <begin position="12"/>
        <end position="34"/>
    </location>
</feature>
<dbReference type="PANTHER" id="PTHR43791">
    <property type="entry name" value="PERMEASE-RELATED"/>
    <property type="match status" value="1"/>
</dbReference>
<feature type="domain" description="Major facilitator superfamily (MFS) profile" evidence="7">
    <location>
        <begin position="1"/>
        <end position="391"/>
    </location>
</feature>
<dbReference type="EMBL" id="JBCLYO010000002">
    <property type="protein sequence ID" value="KAL0092216.1"/>
    <property type="molecule type" value="Genomic_DNA"/>
</dbReference>
<feature type="transmembrane region" description="Helical" evidence="6">
    <location>
        <begin position="204"/>
        <end position="229"/>
    </location>
</feature>
<comment type="subcellular location">
    <subcellularLocation>
        <location evidence="1">Membrane</location>
        <topology evidence="1">Multi-pass membrane protein</topology>
    </subcellularLocation>
</comment>
<keyword evidence="4 6" id="KW-1133">Transmembrane helix</keyword>
<feature type="transmembrane region" description="Helical" evidence="6">
    <location>
        <begin position="331"/>
        <end position="354"/>
    </location>
</feature>
<evidence type="ECO:0000256" key="2">
    <source>
        <dbReference type="ARBA" id="ARBA00022448"/>
    </source>
</evidence>
<dbReference type="InterPro" id="IPR020846">
    <property type="entry name" value="MFS_dom"/>
</dbReference>
<evidence type="ECO:0000259" key="7">
    <source>
        <dbReference type="PROSITE" id="PS50850"/>
    </source>
</evidence>
<keyword evidence="5 6" id="KW-0472">Membrane</keyword>
<keyword evidence="3 6" id="KW-0812">Transmembrane</keyword>
<evidence type="ECO:0000313" key="8">
    <source>
        <dbReference type="EMBL" id="KAL0092216.1"/>
    </source>
</evidence>
<feature type="transmembrane region" description="Helical" evidence="6">
    <location>
        <begin position="294"/>
        <end position="319"/>
    </location>
</feature>
<proteinExistence type="predicted"/>
<feature type="transmembrane region" description="Helical" evidence="6">
    <location>
        <begin position="366"/>
        <end position="386"/>
    </location>
</feature>
<organism evidence="8 9">
    <name type="scientific">Phycomyces blakesleeanus</name>
    <dbReference type="NCBI Taxonomy" id="4837"/>
    <lineage>
        <taxon>Eukaryota</taxon>
        <taxon>Fungi</taxon>
        <taxon>Fungi incertae sedis</taxon>
        <taxon>Mucoromycota</taxon>
        <taxon>Mucoromycotina</taxon>
        <taxon>Mucoromycetes</taxon>
        <taxon>Mucorales</taxon>
        <taxon>Phycomycetaceae</taxon>
        <taxon>Phycomyces</taxon>
    </lineage>
</organism>
<dbReference type="SUPFAM" id="SSF103473">
    <property type="entry name" value="MFS general substrate transporter"/>
    <property type="match status" value="1"/>
</dbReference>
<dbReference type="InterPro" id="IPR036259">
    <property type="entry name" value="MFS_trans_sf"/>
</dbReference>
<evidence type="ECO:0000256" key="1">
    <source>
        <dbReference type="ARBA" id="ARBA00004141"/>
    </source>
</evidence>
<name>A0ABR3B8B0_PHYBL</name>
<keyword evidence="9" id="KW-1185">Reference proteome</keyword>
<dbReference type="Pfam" id="PF07690">
    <property type="entry name" value="MFS_1"/>
    <property type="match status" value="1"/>
</dbReference>
<dbReference type="PANTHER" id="PTHR43791:SF36">
    <property type="entry name" value="TRANSPORTER, PUTATIVE (AFU_ORTHOLOGUE AFUA_6G08340)-RELATED"/>
    <property type="match status" value="1"/>
</dbReference>
<evidence type="ECO:0000256" key="6">
    <source>
        <dbReference type="SAM" id="Phobius"/>
    </source>
</evidence>
<feature type="transmembrane region" description="Helical" evidence="6">
    <location>
        <begin position="268"/>
        <end position="288"/>
    </location>
</feature>
<protein>
    <submittedName>
        <fullName evidence="8">Major facilitator superfamily domain-containing protein</fullName>
    </submittedName>
</protein>
<dbReference type="PROSITE" id="PS50850">
    <property type="entry name" value="MFS"/>
    <property type="match status" value="1"/>
</dbReference>